<reference evidence="3" key="1">
    <citation type="journal article" date="2014" name="Int. J. Syst. Evol. Microbiol.">
        <title>Complete genome sequence of Corynebacterium casei LMG S-19264T (=DSM 44701T), isolated from a smear-ripened cheese.</title>
        <authorList>
            <consortium name="US DOE Joint Genome Institute (JGI-PGF)"/>
            <person name="Walter F."/>
            <person name="Albersmeier A."/>
            <person name="Kalinowski J."/>
            <person name="Ruckert C."/>
        </authorList>
    </citation>
    <scope>NUCLEOTIDE SEQUENCE</scope>
    <source>
        <strain evidence="3">CGMCC 4.7308</strain>
    </source>
</reference>
<reference evidence="3" key="2">
    <citation type="submission" date="2020-09" db="EMBL/GenBank/DDBJ databases">
        <authorList>
            <person name="Sun Q."/>
            <person name="Zhou Y."/>
        </authorList>
    </citation>
    <scope>NUCLEOTIDE SEQUENCE</scope>
    <source>
        <strain evidence="3">CGMCC 4.7308</strain>
    </source>
</reference>
<protein>
    <submittedName>
        <fullName evidence="3">LuxR family transcriptional regulator</fullName>
    </submittedName>
</protein>
<comment type="caution">
    <text evidence="3">The sequence shown here is derived from an EMBL/GenBank/DDBJ whole genome shotgun (WGS) entry which is preliminary data.</text>
</comment>
<dbReference type="PROSITE" id="PS00622">
    <property type="entry name" value="HTH_LUXR_1"/>
    <property type="match status" value="1"/>
</dbReference>
<evidence type="ECO:0000313" key="4">
    <source>
        <dbReference type="Proteomes" id="UP000655208"/>
    </source>
</evidence>
<dbReference type="Gene3D" id="1.10.10.10">
    <property type="entry name" value="Winged helix-like DNA-binding domain superfamily/Winged helix DNA-binding domain"/>
    <property type="match status" value="1"/>
</dbReference>
<dbReference type="SMART" id="SM00421">
    <property type="entry name" value="HTH_LUXR"/>
    <property type="match status" value="1"/>
</dbReference>
<dbReference type="GO" id="GO:0003677">
    <property type="term" value="F:DNA binding"/>
    <property type="evidence" value="ECO:0007669"/>
    <property type="project" value="UniProtKB-KW"/>
</dbReference>
<proteinExistence type="predicted"/>
<accession>A0A917TDY7</accession>
<dbReference type="PANTHER" id="PTHR43214:SF43">
    <property type="entry name" value="TWO-COMPONENT RESPONSE REGULATOR"/>
    <property type="match status" value="1"/>
</dbReference>
<dbReference type="AlphaFoldDB" id="A0A917TDY7"/>
<dbReference type="SUPFAM" id="SSF48452">
    <property type="entry name" value="TPR-like"/>
    <property type="match status" value="1"/>
</dbReference>
<dbReference type="Proteomes" id="UP000655208">
    <property type="component" value="Unassembled WGS sequence"/>
</dbReference>
<dbReference type="Pfam" id="PF00196">
    <property type="entry name" value="GerE"/>
    <property type="match status" value="1"/>
</dbReference>
<dbReference type="SUPFAM" id="SSF46894">
    <property type="entry name" value="C-terminal effector domain of the bipartite response regulators"/>
    <property type="match status" value="1"/>
</dbReference>
<keyword evidence="4" id="KW-1185">Reference proteome</keyword>
<dbReference type="InterPro" id="IPR036388">
    <property type="entry name" value="WH-like_DNA-bd_sf"/>
</dbReference>
<dbReference type="InterPro" id="IPR000792">
    <property type="entry name" value="Tscrpt_reg_LuxR_C"/>
</dbReference>
<dbReference type="SUPFAM" id="SSF52540">
    <property type="entry name" value="P-loop containing nucleoside triphosphate hydrolases"/>
    <property type="match status" value="1"/>
</dbReference>
<gene>
    <name evidence="3" type="ORF">GCM10011594_44040</name>
</gene>
<evidence type="ECO:0000256" key="1">
    <source>
        <dbReference type="ARBA" id="ARBA00023125"/>
    </source>
</evidence>
<dbReference type="GO" id="GO:0006355">
    <property type="term" value="P:regulation of DNA-templated transcription"/>
    <property type="evidence" value="ECO:0007669"/>
    <property type="project" value="InterPro"/>
</dbReference>
<dbReference type="PROSITE" id="PS50043">
    <property type="entry name" value="HTH_LUXR_2"/>
    <property type="match status" value="1"/>
</dbReference>
<dbReference type="InterPro" id="IPR016032">
    <property type="entry name" value="Sig_transdc_resp-reg_C-effctor"/>
</dbReference>
<name>A0A917TDY7_9ACTN</name>
<dbReference type="InterPro" id="IPR041664">
    <property type="entry name" value="AAA_16"/>
</dbReference>
<keyword evidence="1" id="KW-0238">DNA-binding</keyword>
<dbReference type="InterPro" id="IPR039420">
    <property type="entry name" value="WalR-like"/>
</dbReference>
<sequence length="904" mass="97360">MHFWSETERSTLRAAVDRARAGRPGLLVVEGAPGTGKTALLDELVATATDFRVLHADALESGDQTPFDLLEQWGSQVAELPQIRPMVLAQALRERLDEVGGDAPVLLRADDLQWADPESVEAVTWLLRRATGDRLLVAVATRPWASGVHDGLRRWASGPGNAWWLRLAGLTVTDARRLVAELRPEVTADVAERLWRHTGGNPLYLRALLREHDAEELRRTRMLPAPTEYAQLTARQVARVPAASAELLRAVCVLGSGWLSLYDAAAVADVAEPGDAAAALADAGLVREQWPDGGPWVRVAHALTRSAVYQSTPPSRRRLLHLRAAGTTTDRATSLEHRIAAAEHYDDVLADELSRFAGELHDARSHRLAARYHRSAAALSSDPSVRERRRLEAVLDALLGQDTDLSTADRQLLTSAADTPERTVVQAALEIVLGRWDVALGLLDPVPAALDDPAGVRPLTAYRHLVLLAWAGIGAGATTAAVASALQRAAAIGVEDPALAGYAASPGFYVLERTQGLSGAAALFADLPEDPASAPPEQTVTVAGRGVLRLRSGLLEPATRDLAEVHRRFSNGEVDIADGAYIARLGQAHWWRGRWDQARAAYETAVDAGSGRFLQPIVAAAVSLLPSTEGRFARADELLDQARDFHRRKPWEEAGRMLMVAEVVRLHAGADPDARRGYVRSQQALFDRFTASRGNGLVELLHAALAAAWAGDADLGGWALTSIERLPLLPDWSGAVRDWLRGLLEEATGRDPAVAAASLRRAAGAPSAEVPLYRAHLLVDHARIAARAGRTDVAERAGREAAELYRTLGAAPYLEAGRSGEPVGAAPRPVKDAWAMTDREREVLALVLNGLSYAQIARELFITQSTVAFHLSNLYAKTGVTSRHQLTAMVRGDPASFGMLGVPA</sequence>
<dbReference type="RefSeq" id="WP_188945014.1">
    <property type="nucleotide sequence ID" value="NZ_BMNA01000023.1"/>
</dbReference>
<dbReference type="Pfam" id="PF13191">
    <property type="entry name" value="AAA_16"/>
    <property type="match status" value="1"/>
</dbReference>
<evidence type="ECO:0000313" key="3">
    <source>
        <dbReference type="EMBL" id="GGM19182.1"/>
    </source>
</evidence>
<dbReference type="CDD" id="cd06170">
    <property type="entry name" value="LuxR_C_like"/>
    <property type="match status" value="1"/>
</dbReference>
<dbReference type="EMBL" id="BMNA01000023">
    <property type="protein sequence ID" value="GGM19182.1"/>
    <property type="molecule type" value="Genomic_DNA"/>
</dbReference>
<feature type="domain" description="HTH luxR-type" evidence="2">
    <location>
        <begin position="829"/>
        <end position="894"/>
    </location>
</feature>
<dbReference type="PANTHER" id="PTHR43214">
    <property type="entry name" value="TWO-COMPONENT RESPONSE REGULATOR"/>
    <property type="match status" value="1"/>
</dbReference>
<dbReference type="InterPro" id="IPR011990">
    <property type="entry name" value="TPR-like_helical_dom_sf"/>
</dbReference>
<evidence type="ECO:0000259" key="2">
    <source>
        <dbReference type="PROSITE" id="PS50043"/>
    </source>
</evidence>
<dbReference type="InterPro" id="IPR027417">
    <property type="entry name" value="P-loop_NTPase"/>
</dbReference>
<organism evidence="3 4">
    <name type="scientific">Nakamurella endophytica</name>
    <dbReference type="NCBI Taxonomy" id="1748367"/>
    <lineage>
        <taxon>Bacteria</taxon>
        <taxon>Bacillati</taxon>
        <taxon>Actinomycetota</taxon>
        <taxon>Actinomycetes</taxon>
        <taxon>Nakamurellales</taxon>
        <taxon>Nakamurellaceae</taxon>
        <taxon>Nakamurella</taxon>
    </lineage>
</organism>
<dbReference type="PRINTS" id="PR00038">
    <property type="entry name" value="HTHLUXR"/>
</dbReference>